<proteinExistence type="predicted"/>
<evidence type="ECO:0000259" key="1">
    <source>
        <dbReference type="Pfam" id="PF13490"/>
    </source>
</evidence>
<dbReference type="Gene3D" id="1.10.10.1320">
    <property type="entry name" value="Anti-sigma factor, zinc-finger domain"/>
    <property type="match status" value="1"/>
</dbReference>
<comment type="caution">
    <text evidence="2">The sequence shown here is derived from an EMBL/GenBank/DDBJ whole genome shotgun (WGS) entry which is preliminary data.</text>
</comment>
<dbReference type="Pfam" id="PF13490">
    <property type="entry name" value="zf-HC2"/>
    <property type="match status" value="1"/>
</dbReference>
<accession>A0A8J6Y0F6</accession>
<sequence length="203" mass="22424">MKCDTTLCRLDDYIDGELEAHDHEAVREHLHRCASCSREHQATLRLLEQVRSLPVDEEPPRDLWGGIRTRIGEPAAGSGSARGRMVLIAAAAALILAVVAGPRLLDPAESPAVAPVSYQEADERFAEVREQLLAGLTSGEDRLDPETVRVVRKSLKVMDDSSAEIRKALAADPGNSGLRRMLLSSYRYQAKLLTRVREYPEPM</sequence>
<protein>
    <submittedName>
        <fullName evidence="2">Zf-HC2 domain-containing protein</fullName>
    </submittedName>
</protein>
<name>A0A8J6Y0F6_9BACT</name>
<dbReference type="InterPro" id="IPR027383">
    <property type="entry name" value="Znf_put"/>
</dbReference>
<evidence type="ECO:0000313" key="3">
    <source>
        <dbReference type="Proteomes" id="UP000648239"/>
    </source>
</evidence>
<dbReference type="InterPro" id="IPR041916">
    <property type="entry name" value="Anti_sigma_zinc_sf"/>
</dbReference>
<dbReference type="AlphaFoldDB" id="A0A8J6Y0F6"/>
<organism evidence="2 3">
    <name type="scientific">Candidatus Polarisedimenticola svalbardensis</name>
    <dbReference type="NCBI Taxonomy" id="2886004"/>
    <lineage>
        <taxon>Bacteria</taxon>
        <taxon>Pseudomonadati</taxon>
        <taxon>Acidobacteriota</taxon>
        <taxon>Candidatus Polarisedimenticolia</taxon>
        <taxon>Candidatus Polarisedimenticolales</taxon>
        <taxon>Candidatus Polarisedimenticolaceae</taxon>
        <taxon>Candidatus Polarisedimenticola</taxon>
    </lineage>
</organism>
<gene>
    <name evidence="2" type="ORF">IFK94_05315</name>
</gene>
<feature type="domain" description="Putative zinc-finger" evidence="1">
    <location>
        <begin position="3"/>
        <end position="36"/>
    </location>
</feature>
<reference evidence="2 3" key="1">
    <citation type="submission" date="2020-08" db="EMBL/GenBank/DDBJ databases">
        <title>Acidobacteriota in marine sediments use diverse sulfur dissimilation pathways.</title>
        <authorList>
            <person name="Wasmund K."/>
        </authorList>
    </citation>
    <scope>NUCLEOTIDE SEQUENCE [LARGE SCALE GENOMIC DNA]</scope>
    <source>
        <strain evidence="2">MAG AM4</strain>
    </source>
</reference>
<evidence type="ECO:0000313" key="2">
    <source>
        <dbReference type="EMBL" id="MBD3867524.1"/>
    </source>
</evidence>
<dbReference type="Proteomes" id="UP000648239">
    <property type="component" value="Unassembled WGS sequence"/>
</dbReference>
<dbReference type="EMBL" id="JACXWD010000011">
    <property type="protein sequence ID" value="MBD3867524.1"/>
    <property type="molecule type" value="Genomic_DNA"/>
</dbReference>